<accession>A0A5N6EX12</accession>
<gene>
    <name evidence="4" type="ORF">BDV33DRAFT_68984</name>
</gene>
<evidence type="ECO:0000259" key="2">
    <source>
        <dbReference type="Pfam" id="PF07919"/>
    </source>
</evidence>
<reference evidence="4 5" key="1">
    <citation type="submission" date="2019-04" db="EMBL/GenBank/DDBJ databases">
        <title>Fungal friends and foes A comparative genomics study of 23 Aspergillus species from section Flavi.</title>
        <authorList>
            <consortium name="DOE Joint Genome Institute"/>
            <person name="Kjaerbolling I."/>
            <person name="Vesth T.C."/>
            <person name="Frisvad J.C."/>
            <person name="Nybo J.L."/>
            <person name="Theobald S."/>
            <person name="Kildgaard S."/>
            <person name="Petersen T.I."/>
            <person name="Kuo A."/>
            <person name="Sato A."/>
            <person name="Lyhne E.K."/>
            <person name="Kogle M.E."/>
            <person name="Wiebenga A."/>
            <person name="Kun R.S."/>
            <person name="Lubbers R.J."/>
            <person name="Makela M.R."/>
            <person name="Barry K."/>
            <person name="Chovatia M."/>
            <person name="Clum A."/>
            <person name="Daum C."/>
            <person name="Haridas S."/>
            <person name="He G."/>
            <person name="LaButti K."/>
            <person name="Lipzen A."/>
            <person name="Mondo S."/>
            <person name="Pangilinan J."/>
            <person name="Riley R."/>
            <person name="Salamov A."/>
            <person name="Simmons B.A."/>
            <person name="Magnuson J.K."/>
            <person name="Henrissat B."/>
            <person name="Mortensen U.H."/>
            <person name="Larsen T.O."/>
            <person name="De vries R.P."/>
            <person name="Grigoriev I.V."/>
            <person name="Machida M."/>
            <person name="Baker S.E."/>
            <person name="Andersen M.R."/>
        </authorList>
    </citation>
    <scope>NUCLEOTIDE SEQUENCE [LARGE SCALE GENOMIC DNA]</scope>
    <source>
        <strain evidence="4 5">CBS 126849</strain>
    </source>
</reference>
<evidence type="ECO:0000256" key="1">
    <source>
        <dbReference type="SAM" id="MobiDB-lite"/>
    </source>
</evidence>
<dbReference type="PANTHER" id="PTHR14374">
    <property type="entry name" value="FOIE GRAS"/>
    <property type="match status" value="1"/>
</dbReference>
<organism evidence="4 5">
    <name type="scientific">Aspergillus novoparasiticus</name>
    <dbReference type="NCBI Taxonomy" id="986946"/>
    <lineage>
        <taxon>Eukaryota</taxon>
        <taxon>Fungi</taxon>
        <taxon>Dikarya</taxon>
        <taxon>Ascomycota</taxon>
        <taxon>Pezizomycotina</taxon>
        <taxon>Eurotiomycetes</taxon>
        <taxon>Eurotiomycetidae</taxon>
        <taxon>Eurotiales</taxon>
        <taxon>Aspergillaceae</taxon>
        <taxon>Aspergillus</taxon>
        <taxon>Aspergillus subgen. Circumdati</taxon>
    </lineage>
</organism>
<dbReference type="Proteomes" id="UP000326799">
    <property type="component" value="Unassembled WGS sequence"/>
</dbReference>
<name>A0A5N6EX12_9EURO</name>
<proteinExistence type="predicted"/>
<feature type="domain" description="Trafficking protein particle complex subunit 11" evidence="3">
    <location>
        <begin position="356"/>
        <end position="635"/>
    </location>
</feature>
<feature type="compositionally biased region" description="Pro residues" evidence="1">
    <location>
        <begin position="105"/>
        <end position="116"/>
    </location>
</feature>
<evidence type="ECO:0000313" key="4">
    <source>
        <dbReference type="EMBL" id="KAB8222131.1"/>
    </source>
</evidence>
<dbReference type="PANTHER" id="PTHR14374:SF0">
    <property type="entry name" value="TRAFFICKING PROTEIN PARTICLE COMPLEX SUBUNIT 11"/>
    <property type="match status" value="1"/>
</dbReference>
<dbReference type="Pfam" id="PF11817">
    <property type="entry name" value="Foie-gras_1"/>
    <property type="match status" value="1"/>
</dbReference>
<dbReference type="EMBL" id="ML733415">
    <property type="protein sequence ID" value="KAB8222131.1"/>
    <property type="molecule type" value="Genomic_DNA"/>
</dbReference>
<feature type="region of interest" description="Disordered" evidence="1">
    <location>
        <begin position="98"/>
        <end position="120"/>
    </location>
</feature>
<feature type="region of interest" description="Disordered" evidence="1">
    <location>
        <begin position="279"/>
        <end position="303"/>
    </location>
</feature>
<dbReference type="InterPro" id="IPR021773">
    <property type="entry name" value="TPC11"/>
</dbReference>
<evidence type="ECO:0000259" key="3">
    <source>
        <dbReference type="Pfam" id="PF11817"/>
    </source>
</evidence>
<keyword evidence="5" id="KW-1185">Reference proteome</keyword>
<sequence>MDAYPEDYVVHNLPFVLLSGLEPDSEDGLGSCCTDYPLLHEKGVHIYSDLPPLSGSTAEELREILLAEDASQTPWETRENSLVGSAGTEYKIKSVGRSYRLPPRKANPPPASPPMSPTGQGNDISHAPYFVLHSPISPLTPSSPIFSDGLLTPLWVTKHQNLVPAAVINFFPFCLDPNMSSLRDNQLKIEINGLKKDWSSSGYKTRFIVVLLSEESNGAFTEDVDDRVTGIRRATNLDHKSIFLLPPDATPGELKEFGKSLLTLLQPSVMEYYRDLSKHARRKRNRSSIPPPTAPPTTGTSQTLSLQGWNVRYEFKMGIFAEFRQEIDAALRNYESAYETLFGQEVFENIAGWSPRFNDARLLADTIAIRIIRCLLWTGQTAAAVRSWVEHRRCSQDIINRRGKGTRNYGWEAWEARWSMVMAQLIRQAKIPYFTSVGITQDQFNEQYSIFIPREKTVPPGDVSYPWEQLHHEGYWLYRSAKHTICRRHLAEQIPDEDRIPPGQSPASQIASKSYLYDTYLAPETHVEAPQSGVAGFNHSALILTALNAALDEFSKRDQVRKTECLRLEIAEEYMRVGSWTEAYDILQPLWSKITWRHSGWWQLMEKFGWALRECAVRVQDSETILRVDWELLNRGKTSFNFTCFAIFFLLYLSEAGISFPNTCLLPAFQPKSDWRYDIHRSLEDITPVTPKPSVVLRVEDIISSVTASFTFERPEGNVGEPLHGQLVITSCAQRSSSPIRFSEIKIAFEGCLRPIKLQSNHVAETDATTPCTISSPSLREPSIASDTASLQSSTNFLTPLIGTADLTIGPCQTKVFDVACIPREAGESRVASITLLIEEEKFDLTCAMTDLTQRDCFWWKQTKNSVTRRRVGKNRDTGRCKIKPKPPNIRITTPNLMETYYTNERIVLKVEIHNEEDEAAEVTAEARLFGRPESAAKVLWLDEEGSPWIQGSESSTPVEGLSHFIKRPLGTLETSSHRQLGIVLTDTRDASDYELEISSVYNLVSDTQTPIIATLKVKIPIIRPFEANYEFMPRLHPQLWPDFFTVDDALLGNDSIPKIGGLQQRWCLNSKVVSFALTPLVIEKISLVLVGVGGGATCHVGPEAIVSPGGPEIYLEELRESSFVVDIHKTVLGDRRPTALNLALEIQWRRIATDESESAMSSNSTTISTLAIPRFVVPGGEPRVFASAMASQIRSGLIHLDYTIENPSMHFLTFNLTMEASENFAFSGPKTLVVQLVPLSRHTVRYNLLASKRGLWIQPQLVVVDTYFNKTLRVLPTEDMRSDKKGPLIWVDADD</sequence>
<protein>
    <submittedName>
        <fullName evidence="4">Gryzun, putative trafficking through golgi-domain-containing protein</fullName>
    </submittedName>
</protein>
<evidence type="ECO:0000313" key="5">
    <source>
        <dbReference type="Proteomes" id="UP000326799"/>
    </source>
</evidence>
<feature type="domain" description="Gryzun putative trafficking through Golgi" evidence="2">
    <location>
        <begin position="695"/>
        <end position="1293"/>
    </location>
</feature>
<dbReference type="Pfam" id="PF07919">
    <property type="entry name" value="Gryzun"/>
    <property type="match status" value="1"/>
</dbReference>
<dbReference type="InterPro" id="IPR012880">
    <property type="entry name" value="Gryzun"/>
</dbReference>